<keyword evidence="4" id="KW-1185">Reference proteome</keyword>
<dbReference type="InterPro" id="IPR036291">
    <property type="entry name" value="NAD(P)-bd_dom_sf"/>
</dbReference>
<dbReference type="OrthoDB" id="1274115at2759"/>
<proteinExistence type="inferred from homology"/>
<sequence>MCVAAGKSVPYILQHNTDLHGKTAVITGGSSGIGRETALQLLRWNCKVVIMGRDKTKGANAVEYLRKNAGVGFNMIQYVEMDLSDLKSVKGAVEEILKTNDSVDFLINNAGVVRNVNLNAHNQEGMFASNFLGHFYLTKLLTKTLIKDGARIINVSSIAHYYYNPNKDRLLQTGNTMQLPHNTSVQIYYGRSKLFNLWHAQALQRRFEKLGSSKTGAVCFSCGPGIVSTSLLHHYMSILLPRLFAAIISIFTKTSKDGANTILYLCSAPLEHLVPGAYYYECALGYVSKYAQDVSKQEALYTLADKMTSN</sequence>
<dbReference type="Pfam" id="PF00106">
    <property type="entry name" value="adh_short"/>
    <property type="match status" value="1"/>
</dbReference>
<protein>
    <submittedName>
        <fullName evidence="3">Short-chain dehydrogenase</fullName>
    </submittedName>
</protein>
<dbReference type="EMBL" id="BLIY01000006">
    <property type="protein sequence ID" value="GFE53315.1"/>
    <property type="molecule type" value="Genomic_DNA"/>
</dbReference>
<comment type="similarity">
    <text evidence="1">Belongs to the short-chain dehydrogenases/reductases (SDR) family.</text>
</comment>
<dbReference type="Proteomes" id="UP001057455">
    <property type="component" value="Unassembled WGS sequence"/>
</dbReference>
<dbReference type="AlphaFoldDB" id="A0A9W5T9G6"/>
<evidence type="ECO:0000256" key="1">
    <source>
        <dbReference type="ARBA" id="ARBA00006484"/>
    </source>
</evidence>
<gene>
    <name evidence="3" type="ORF">BaOVIS_007190</name>
</gene>
<accession>A0A9W5T9G6</accession>
<organism evidence="3 4">
    <name type="scientific">Babesia ovis</name>
    <dbReference type="NCBI Taxonomy" id="5869"/>
    <lineage>
        <taxon>Eukaryota</taxon>
        <taxon>Sar</taxon>
        <taxon>Alveolata</taxon>
        <taxon>Apicomplexa</taxon>
        <taxon>Aconoidasida</taxon>
        <taxon>Piroplasmida</taxon>
        <taxon>Babesiidae</taxon>
        <taxon>Babesia</taxon>
    </lineage>
</organism>
<reference evidence="3" key="1">
    <citation type="submission" date="2019-12" db="EMBL/GenBank/DDBJ databases">
        <title>Genome sequence of Babesia ovis.</title>
        <authorList>
            <person name="Yamagishi J."/>
            <person name="Sevinc F."/>
            <person name="Xuan X."/>
        </authorList>
    </citation>
    <scope>NUCLEOTIDE SEQUENCE</scope>
    <source>
        <strain evidence="3">Selcuk</strain>
    </source>
</reference>
<dbReference type="InterPro" id="IPR002347">
    <property type="entry name" value="SDR_fam"/>
</dbReference>
<dbReference type="SUPFAM" id="SSF51735">
    <property type="entry name" value="NAD(P)-binding Rossmann-fold domains"/>
    <property type="match status" value="1"/>
</dbReference>
<dbReference type="PRINTS" id="PR00081">
    <property type="entry name" value="GDHRDH"/>
</dbReference>
<dbReference type="GO" id="GO:0016491">
    <property type="term" value="F:oxidoreductase activity"/>
    <property type="evidence" value="ECO:0007669"/>
    <property type="project" value="UniProtKB-KW"/>
</dbReference>
<evidence type="ECO:0000313" key="3">
    <source>
        <dbReference type="EMBL" id="GFE53315.1"/>
    </source>
</evidence>
<keyword evidence="2" id="KW-0560">Oxidoreductase</keyword>
<evidence type="ECO:0000313" key="4">
    <source>
        <dbReference type="Proteomes" id="UP001057455"/>
    </source>
</evidence>
<dbReference type="PANTHER" id="PTHR24320">
    <property type="entry name" value="RETINOL DEHYDROGENASE"/>
    <property type="match status" value="1"/>
</dbReference>
<evidence type="ECO:0000256" key="2">
    <source>
        <dbReference type="ARBA" id="ARBA00023002"/>
    </source>
</evidence>
<comment type="caution">
    <text evidence="3">The sequence shown here is derived from an EMBL/GenBank/DDBJ whole genome shotgun (WGS) entry which is preliminary data.</text>
</comment>
<dbReference type="PANTHER" id="PTHR24320:SF148">
    <property type="entry name" value="NAD(P)-BINDING ROSSMANN-FOLD SUPERFAMILY PROTEIN"/>
    <property type="match status" value="1"/>
</dbReference>
<dbReference type="Gene3D" id="3.40.50.720">
    <property type="entry name" value="NAD(P)-binding Rossmann-like Domain"/>
    <property type="match status" value="1"/>
</dbReference>
<name>A0A9W5T9G6_BABOV</name>